<protein>
    <submittedName>
        <fullName evidence="2">Uncharacterized protein</fullName>
    </submittedName>
</protein>
<name>A0ABQ5SIL0_9CHLO</name>
<feature type="region of interest" description="Disordered" evidence="1">
    <location>
        <begin position="488"/>
        <end position="508"/>
    </location>
</feature>
<dbReference type="EMBL" id="BSDZ01000086">
    <property type="protein sequence ID" value="GLI69519.1"/>
    <property type="molecule type" value="Genomic_DNA"/>
</dbReference>
<dbReference type="Proteomes" id="UP001165090">
    <property type="component" value="Unassembled WGS sequence"/>
</dbReference>
<keyword evidence="3" id="KW-1185">Reference proteome</keyword>
<evidence type="ECO:0000313" key="2">
    <source>
        <dbReference type="EMBL" id="GLI69519.1"/>
    </source>
</evidence>
<sequence length="557" mass="57093">MALPPVEAMAADVAAQQAWRRSTMPPHKLRGGSVMLYMQCYHDQLVRDMGRHTRRKHCSWRRPLAECFEPYTAEDYEDIFWKTPNPAARECGCGSGDGKSAGSTAICGILATTDPTAALEPRAMESKATVAVADSTVKAYANLVTAHSTSMPAVPEAQRSASWRQVLAGFGGSGGGPGSANCTVSRFHQPAGWPPSAPGPTAGGSRGGVGVLMLPFTASMSSLARLLPGAQLGQLSSTGPDRHRSATAQVKTQHAAATAGQCATAAIDSPTYGCTSSALYSMMRGSSCNTGPNCTSPAAVATQAPAPLMRSFLTPSAAPLAPVAAAVEGAGRSLQEGAGSGSAALRVGAGVGPHSQARMLEGLGLASEALTETIQQSTTSAMHLDEQDTLYSLDALPPALQTYRHTRVRVPTSGGAAAPPAAVVAAGLAAPELAGGPLRQPGKGYFGGMEDRDEGGASPFGTAVAAKYVGQLSLSASPSVWTARTRSIGGEQADARGSDASNAASSQRVAQKSLSLAPWYNGMQSPPRSPPRCSLHMEASTPSLLRGPGNMNMEIPG</sequence>
<reference evidence="2 3" key="1">
    <citation type="journal article" date="2023" name="IScience">
        <title>Expanded male sex-determining region conserved during the evolution of homothallism in the green alga Volvox.</title>
        <authorList>
            <person name="Yamamoto K."/>
            <person name="Matsuzaki R."/>
            <person name="Mahakham W."/>
            <person name="Heman W."/>
            <person name="Sekimoto H."/>
            <person name="Kawachi M."/>
            <person name="Minakuchi Y."/>
            <person name="Toyoda A."/>
            <person name="Nozaki H."/>
        </authorList>
    </citation>
    <scope>NUCLEOTIDE SEQUENCE [LARGE SCALE GENOMIC DNA]</scope>
    <source>
        <strain evidence="2 3">NIES-4468</strain>
    </source>
</reference>
<gene>
    <name evidence="2" type="ORF">VaNZ11_014159</name>
</gene>
<feature type="non-terminal residue" evidence="2">
    <location>
        <position position="557"/>
    </location>
</feature>
<organism evidence="2 3">
    <name type="scientific">Volvox africanus</name>
    <dbReference type="NCBI Taxonomy" id="51714"/>
    <lineage>
        <taxon>Eukaryota</taxon>
        <taxon>Viridiplantae</taxon>
        <taxon>Chlorophyta</taxon>
        <taxon>core chlorophytes</taxon>
        <taxon>Chlorophyceae</taxon>
        <taxon>CS clade</taxon>
        <taxon>Chlamydomonadales</taxon>
        <taxon>Volvocaceae</taxon>
        <taxon>Volvox</taxon>
    </lineage>
</organism>
<evidence type="ECO:0000256" key="1">
    <source>
        <dbReference type="SAM" id="MobiDB-lite"/>
    </source>
</evidence>
<feature type="region of interest" description="Disordered" evidence="1">
    <location>
        <begin position="181"/>
        <end position="204"/>
    </location>
</feature>
<accession>A0ABQ5SIL0</accession>
<evidence type="ECO:0000313" key="3">
    <source>
        <dbReference type="Proteomes" id="UP001165090"/>
    </source>
</evidence>
<proteinExistence type="predicted"/>
<feature type="compositionally biased region" description="Polar residues" evidence="1">
    <location>
        <begin position="499"/>
        <end position="508"/>
    </location>
</feature>
<comment type="caution">
    <text evidence="2">The sequence shown here is derived from an EMBL/GenBank/DDBJ whole genome shotgun (WGS) entry which is preliminary data.</text>
</comment>